<dbReference type="Proteomes" id="UP001152798">
    <property type="component" value="Chromosome 3"/>
</dbReference>
<accession>A0A9P0H6X5</accession>
<dbReference type="Gene3D" id="2.10.60.10">
    <property type="entry name" value="CD59"/>
    <property type="match status" value="1"/>
</dbReference>
<evidence type="ECO:0000256" key="1">
    <source>
        <dbReference type="SAM" id="Phobius"/>
    </source>
</evidence>
<sequence length="278" mass="31100">MPDCVTTNYLCRSDGMGCFSDLNDNQDFSQAVHGCLDFLSWDKGRTCQNVPASGTGREGSLLLCCHEDMCNHVDSPEAREKYNETILDRRKLLNDTPELSVRCRQISRMLPVAVDDDLKAFTVRSQLRLGEEGERVEYTDQDALWFRAATVAVPIFGALILLILIFLALKILRTDPQSLQPKLRVGPNTRVMIGSNNPHIDTGAKKLPLLYQHNDCTSRTQEKNEANAKLNSPATLLDLHKSSQRAPCNLYQPLIQSPQGVDASVYNKTFLIDWGAHP</sequence>
<feature type="domain" description="BMP and activin membrane-bound inhibitor C-terminal" evidence="3">
    <location>
        <begin position="138"/>
        <end position="181"/>
    </location>
</feature>
<evidence type="ECO:0000259" key="3">
    <source>
        <dbReference type="Pfam" id="PF19337"/>
    </source>
</evidence>
<dbReference type="Pfam" id="PF06211">
    <property type="entry name" value="BAMBI"/>
    <property type="match status" value="1"/>
</dbReference>
<evidence type="ECO:0000313" key="5">
    <source>
        <dbReference type="Proteomes" id="UP001152798"/>
    </source>
</evidence>
<dbReference type="CDD" id="cd23576">
    <property type="entry name" value="TFP_LU_ECD_BAMBI"/>
    <property type="match status" value="1"/>
</dbReference>
<feature type="transmembrane region" description="Helical" evidence="1">
    <location>
        <begin position="144"/>
        <end position="169"/>
    </location>
</feature>
<name>A0A9P0H6X5_NEZVI</name>
<keyword evidence="1" id="KW-0472">Membrane</keyword>
<keyword evidence="1" id="KW-1133">Transmembrane helix</keyword>
<proteinExistence type="predicted"/>
<dbReference type="EMBL" id="OV725079">
    <property type="protein sequence ID" value="CAH1396628.1"/>
    <property type="molecule type" value="Genomic_DNA"/>
</dbReference>
<gene>
    <name evidence="4" type="ORF">NEZAVI_LOCUS6658</name>
</gene>
<dbReference type="InterPro" id="IPR045806">
    <property type="entry name" value="BAMBI_C"/>
</dbReference>
<dbReference type="InterPro" id="IPR045807">
    <property type="entry name" value="BAMBI_N"/>
</dbReference>
<reference evidence="4" key="1">
    <citation type="submission" date="2022-01" db="EMBL/GenBank/DDBJ databases">
        <authorList>
            <person name="King R."/>
        </authorList>
    </citation>
    <scope>NUCLEOTIDE SEQUENCE</scope>
</reference>
<keyword evidence="1" id="KW-0812">Transmembrane</keyword>
<dbReference type="InterPro" id="IPR045860">
    <property type="entry name" value="Snake_toxin-like_sf"/>
</dbReference>
<dbReference type="Pfam" id="PF19337">
    <property type="entry name" value="BAMBI_C"/>
    <property type="match status" value="1"/>
</dbReference>
<feature type="domain" description="BMP and activin membrane-bound inhibitor N-terminal" evidence="2">
    <location>
        <begin position="2"/>
        <end position="72"/>
    </location>
</feature>
<protein>
    <recommendedName>
        <fullName evidence="6">BMP and activin membrane-bound inhibitor homolog</fullName>
    </recommendedName>
</protein>
<evidence type="ECO:0008006" key="6">
    <source>
        <dbReference type="Google" id="ProtNLM"/>
    </source>
</evidence>
<evidence type="ECO:0000259" key="2">
    <source>
        <dbReference type="Pfam" id="PF06211"/>
    </source>
</evidence>
<dbReference type="AlphaFoldDB" id="A0A9P0H6X5"/>
<organism evidence="4 5">
    <name type="scientific">Nezara viridula</name>
    <name type="common">Southern green stink bug</name>
    <name type="synonym">Cimex viridulus</name>
    <dbReference type="NCBI Taxonomy" id="85310"/>
    <lineage>
        <taxon>Eukaryota</taxon>
        <taxon>Metazoa</taxon>
        <taxon>Ecdysozoa</taxon>
        <taxon>Arthropoda</taxon>
        <taxon>Hexapoda</taxon>
        <taxon>Insecta</taxon>
        <taxon>Pterygota</taxon>
        <taxon>Neoptera</taxon>
        <taxon>Paraneoptera</taxon>
        <taxon>Hemiptera</taxon>
        <taxon>Heteroptera</taxon>
        <taxon>Panheteroptera</taxon>
        <taxon>Pentatomomorpha</taxon>
        <taxon>Pentatomoidea</taxon>
        <taxon>Pentatomidae</taxon>
        <taxon>Pentatominae</taxon>
        <taxon>Nezara</taxon>
    </lineage>
</organism>
<dbReference type="OrthoDB" id="5914644at2759"/>
<keyword evidence="5" id="KW-1185">Reference proteome</keyword>
<evidence type="ECO:0000313" key="4">
    <source>
        <dbReference type="EMBL" id="CAH1396628.1"/>
    </source>
</evidence>